<comment type="caution">
    <text evidence="1">The sequence shown here is derived from an EMBL/GenBank/DDBJ whole genome shotgun (WGS) entry which is preliminary data.</text>
</comment>
<reference evidence="1 2" key="1">
    <citation type="submission" date="2016-01" db="EMBL/GenBank/DDBJ databases">
        <authorList>
            <person name="Oliw E.H."/>
        </authorList>
    </citation>
    <scope>NUCLEOTIDE SEQUENCE [LARGE SCALE GENOMIC DNA]</scope>
    <source>
        <strain evidence="1 2">PSS_7772B</strain>
    </source>
</reference>
<sequence>MRHFSVLLDKICIELQRKIFCTSFGHNVITLWCFILEDWGK</sequence>
<evidence type="ECO:0000313" key="2">
    <source>
        <dbReference type="Proteomes" id="UP000070687"/>
    </source>
</evidence>
<dbReference type="EMBL" id="LRQB01000044">
    <property type="protein sequence ID" value="KXA20604.1"/>
    <property type="molecule type" value="Genomic_DNA"/>
</dbReference>
<organism evidence="1 2">
    <name type="scientific">Gardnerella vaginalis</name>
    <dbReference type="NCBI Taxonomy" id="2702"/>
    <lineage>
        <taxon>Bacteria</taxon>
        <taxon>Bacillati</taxon>
        <taxon>Actinomycetota</taxon>
        <taxon>Actinomycetes</taxon>
        <taxon>Bifidobacteriales</taxon>
        <taxon>Bifidobacteriaceae</taxon>
        <taxon>Gardnerella</taxon>
    </lineage>
</organism>
<accession>A0A133NWG7</accession>
<dbReference type="PATRIC" id="fig|2702.100.peg.771"/>
<name>A0A133NWG7_GARVA</name>
<proteinExistence type="predicted"/>
<evidence type="ECO:0000313" key="1">
    <source>
        <dbReference type="EMBL" id="KXA20604.1"/>
    </source>
</evidence>
<gene>
    <name evidence="1" type="ORF">HMPREF3208_00792</name>
</gene>
<dbReference type="AlphaFoldDB" id="A0A133NWG7"/>
<protein>
    <submittedName>
        <fullName evidence="1">Uncharacterized protein</fullName>
    </submittedName>
</protein>
<dbReference type="Proteomes" id="UP000070687">
    <property type="component" value="Unassembled WGS sequence"/>
</dbReference>